<keyword evidence="2" id="KW-0732">Signal</keyword>
<feature type="compositionally biased region" description="Polar residues" evidence="1">
    <location>
        <begin position="342"/>
        <end position="351"/>
    </location>
</feature>
<feature type="signal peptide" evidence="2">
    <location>
        <begin position="1"/>
        <end position="23"/>
    </location>
</feature>
<evidence type="ECO:0000313" key="3">
    <source>
        <dbReference type="EMBL" id="MPW20335.1"/>
    </source>
</evidence>
<comment type="caution">
    <text evidence="3">The sequence shown here is derived from an EMBL/GenBank/DDBJ whole genome shotgun (WGS) entry which is preliminary data.</text>
</comment>
<evidence type="ECO:0000256" key="2">
    <source>
        <dbReference type="SAM" id="SignalP"/>
    </source>
</evidence>
<reference evidence="3 4" key="1">
    <citation type="submission" date="2019-10" db="EMBL/GenBank/DDBJ databases">
        <title>Paraburkholderia sp. isolated from nodules of Mimosa pudica from Brazilian Atlantic Forest soils.</title>
        <authorList>
            <person name="Paulitsch F."/>
            <person name="Hungria M."/>
            <person name="Dall'Agnol R."/>
        </authorList>
    </citation>
    <scope>NUCLEOTIDE SEQUENCE [LARGE SCALE GENOMIC DNA]</scope>
    <source>
        <strain evidence="3 4">CNPSo 3157</strain>
    </source>
</reference>
<dbReference type="PANTHER" id="PTHR42941">
    <property type="entry name" value="SLL1037 PROTEIN"/>
    <property type="match status" value="1"/>
</dbReference>
<gene>
    <name evidence="3" type="ORF">GCT13_26465</name>
</gene>
<dbReference type="SUPFAM" id="SSF53850">
    <property type="entry name" value="Periplasmic binding protein-like II"/>
    <property type="match status" value="1"/>
</dbReference>
<accession>A0A7X1NEB3</accession>
<evidence type="ECO:0000256" key="1">
    <source>
        <dbReference type="SAM" id="MobiDB-lite"/>
    </source>
</evidence>
<feature type="region of interest" description="Disordered" evidence="1">
    <location>
        <begin position="342"/>
        <end position="362"/>
    </location>
</feature>
<feature type="chain" id="PRO_5031274237" evidence="2">
    <location>
        <begin position="24"/>
        <end position="374"/>
    </location>
</feature>
<organism evidence="3 4">
    <name type="scientific">Paraburkholderia franconis</name>
    <dbReference type="NCBI Taxonomy" id="2654983"/>
    <lineage>
        <taxon>Bacteria</taxon>
        <taxon>Pseudomonadati</taxon>
        <taxon>Pseudomonadota</taxon>
        <taxon>Betaproteobacteria</taxon>
        <taxon>Burkholderiales</taxon>
        <taxon>Burkholderiaceae</taxon>
        <taxon>Paraburkholderia</taxon>
    </lineage>
</organism>
<dbReference type="Proteomes" id="UP000484381">
    <property type="component" value="Unassembled WGS sequence"/>
</dbReference>
<proteinExistence type="predicted"/>
<sequence>MLRTILTGLTALVSLLVASVAIAAGATGAAAAAGVAAHYKIVTGQERGTYIQIGADLAKYVAQPAGIDLEVMPSKGSAENVQRMRFEPGVKLALVQSDVYQAYIDMANSGNADAGTTIRPLRLIMPLYNEEIYFVVRNDSPMKTINEIKDKVISIGPIGSGTAQSATTLYRLMFNQPIPEQNVQSLSNEDAIAALVVKKIDVAVIVAGQPAKLFTDMNPDLLSQIRFLRLDANAPETARAKETYFPATIRQGSYPNWLKEDVPTLTVKAFLVTYDYGLRDTVSNLNRFADSLCNNFDVLQEKGHPKWKQVKLELPPLTKGWQYYPPIERHLRACIAHRAAGTPTTASAQQQPAPPKVNKRPCSDQERLLLLCGK</sequence>
<dbReference type="NCBIfam" id="TIGR02122">
    <property type="entry name" value="TRAP_TAXI"/>
    <property type="match status" value="1"/>
</dbReference>
<dbReference type="AlphaFoldDB" id="A0A7X1NEB3"/>
<dbReference type="InterPro" id="IPR011852">
    <property type="entry name" value="TRAP_TAXI"/>
</dbReference>
<keyword evidence="4" id="KW-1185">Reference proteome</keyword>
<protein>
    <submittedName>
        <fullName evidence="3">TAXI family TRAP transporter solute-binding subunit</fullName>
    </submittedName>
</protein>
<dbReference type="Pfam" id="PF16868">
    <property type="entry name" value="NMT1_3"/>
    <property type="match status" value="1"/>
</dbReference>
<name>A0A7X1NEB3_9BURK</name>
<dbReference type="PANTHER" id="PTHR42941:SF1">
    <property type="entry name" value="SLL1037 PROTEIN"/>
    <property type="match status" value="1"/>
</dbReference>
<evidence type="ECO:0000313" key="4">
    <source>
        <dbReference type="Proteomes" id="UP000484381"/>
    </source>
</evidence>
<dbReference type="Gene3D" id="3.40.190.10">
    <property type="entry name" value="Periplasmic binding protein-like II"/>
    <property type="match status" value="2"/>
</dbReference>
<dbReference type="RefSeq" id="WP_152763186.1">
    <property type="nucleotide sequence ID" value="NZ_WHNP01000028.1"/>
</dbReference>
<dbReference type="EMBL" id="WHNP01000028">
    <property type="protein sequence ID" value="MPW20335.1"/>
    <property type="molecule type" value="Genomic_DNA"/>
</dbReference>